<sequence length="57" mass="5643">MSGRRLGRSLGSLLVFAAVLVGLIGADALASGGSAQMSDVIWGAGLGDVLWGVADAR</sequence>
<dbReference type="Proteomes" id="UP000003448">
    <property type="component" value="Unassembled WGS sequence"/>
</dbReference>
<evidence type="ECO:0000313" key="2">
    <source>
        <dbReference type="Proteomes" id="UP000003448"/>
    </source>
</evidence>
<dbReference type="EMBL" id="CAIE01000041">
    <property type="protein sequence ID" value="CCH21443.1"/>
    <property type="molecule type" value="Genomic_DNA"/>
</dbReference>
<organism evidence="1 2">
    <name type="scientific">Micromonospora lupini str. Lupac 08</name>
    <dbReference type="NCBI Taxonomy" id="1150864"/>
    <lineage>
        <taxon>Bacteria</taxon>
        <taxon>Bacillati</taxon>
        <taxon>Actinomycetota</taxon>
        <taxon>Actinomycetes</taxon>
        <taxon>Micromonosporales</taxon>
        <taxon>Micromonosporaceae</taxon>
        <taxon>Micromonospora</taxon>
    </lineage>
</organism>
<accession>I0LC96</accession>
<dbReference type="RefSeq" id="WP_007465343.1">
    <property type="nucleotide sequence ID" value="NZ_HF570108.1"/>
</dbReference>
<evidence type="ECO:0000313" key="1">
    <source>
        <dbReference type="EMBL" id="CCH21443.1"/>
    </source>
</evidence>
<comment type="caution">
    <text evidence="1">The sequence shown here is derived from an EMBL/GenBank/DDBJ whole genome shotgun (WGS) entry which is preliminary data.</text>
</comment>
<dbReference type="AlphaFoldDB" id="I0LC96"/>
<name>I0LC96_9ACTN</name>
<reference evidence="2" key="1">
    <citation type="journal article" date="2012" name="J. Bacteriol.">
        <title>Genome Sequence of Micromonospora lupini Lupac 08, Isolated from Root Nodules of Lupinus angustifolius.</title>
        <authorList>
            <person name="Alonso-Vega P."/>
            <person name="Normand P."/>
            <person name="Bacigalupe R."/>
            <person name="Pujic P."/>
            <person name="Lajus A."/>
            <person name="Vallenet D."/>
            <person name="Carro L."/>
            <person name="Coll P."/>
            <person name="Trujillo M.E."/>
        </authorList>
    </citation>
    <scope>NUCLEOTIDE SEQUENCE [LARGE SCALE GENOMIC DNA]</scope>
    <source>
        <strain evidence="2">Lupac 08</strain>
    </source>
</reference>
<proteinExistence type="predicted"/>
<gene>
    <name evidence="1" type="ORF">MILUP08_46341</name>
</gene>
<protein>
    <submittedName>
        <fullName evidence="1">Uncharacterized protein</fullName>
    </submittedName>
</protein>
<keyword evidence="2" id="KW-1185">Reference proteome</keyword>